<protein>
    <submittedName>
        <fullName evidence="1">Uncharacterized protein</fullName>
    </submittedName>
</protein>
<keyword evidence="2" id="KW-1185">Reference proteome</keyword>
<reference evidence="1 2" key="1">
    <citation type="submission" date="2015-01" db="EMBL/GenBank/DDBJ databases">
        <title>Evolution of Trichinella species and genotypes.</title>
        <authorList>
            <person name="Korhonen P.K."/>
            <person name="Edoardo P."/>
            <person name="Giuseppe L.R."/>
            <person name="Gasser R.B."/>
        </authorList>
    </citation>
    <scope>NUCLEOTIDE SEQUENCE [LARGE SCALE GENOMIC DNA]</scope>
    <source>
        <strain evidence="1">ISS2496</strain>
    </source>
</reference>
<feature type="non-terminal residue" evidence="1">
    <location>
        <position position="1"/>
    </location>
</feature>
<evidence type="ECO:0000313" key="2">
    <source>
        <dbReference type="Proteomes" id="UP000054783"/>
    </source>
</evidence>
<sequence>LNSKKRFDVAISRMQLVYSIRAFVALALSLSLSVSQSVSQSFTMSFVQLCAVRSVLSNQSVYTTNSTLMLLRLDWKNKRNKFSPSADISTHIYICIYICILKND</sequence>
<dbReference type="EMBL" id="JYDQ01000243">
    <property type="protein sequence ID" value="KRY10114.1"/>
    <property type="molecule type" value="Genomic_DNA"/>
</dbReference>
<comment type="caution">
    <text evidence="1">The sequence shown here is derived from an EMBL/GenBank/DDBJ whole genome shotgun (WGS) entry which is preliminary data.</text>
</comment>
<accession>A0A0V0ZC25</accession>
<evidence type="ECO:0000313" key="1">
    <source>
        <dbReference type="EMBL" id="KRY10114.1"/>
    </source>
</evidence>
<proteinExistence type="predicted"/>
<dbReference type="EMBL" id="JYDQ01000243">
    <property type="protein sequence ID" value="KRY10113.1"/>
    <property type="molecule type" value="Genomic_DNA"/>
</dbReference>
<dbReference type="AlphaFoldDB" id="A0A0V0ZC25"/>
<organism evidence="1 2">
    <name type="scientific">Trichinella patagoniensis</name>
    <dbReference type="NCBI Taxonomy" id="990121"/>
    <lineage>
        <taxon>Eukaryota</taxon>
        <taxon>Metazoa</taxon>
        <taxon>Ecdysozoa</taxon>
        <taxon>Nematoda</taxon>
        <taxon>Enoplea</taxon>
        <taxon>Dorylaimia</taxon>
        <taxon>Trichinellida</taxon>
        <taxon>Trichinellidae</taxon>
        <taxon>Trichinella</taxon>
    </lineage>
</organism>
<gene>
    <name evidence="1" type="ORF">T12_8402</name>
</gene>
<name>A0A0V0ZC25_9BILA</name>
<dbReference type="Proteomes" id="UP000054783">
    <property type="component" value="Unassembled WGS sequence"/>
</dbReference>